<dbReference type="InterPro" id="IPR032689">
    <property type="entry name" value="TraG-D_C"/>
</dbReference>
<organism evidence="3">
    <name type="scientific">Staphylothermus marinus</name>
    <dbReference type="NCBI Taxonomy" id="2280"/>
    <lineage>
        <taxon>Archaea</taxon>
        <taxon>Thermoproteota</taxon>
        <taxon>Thermoprotei</taxon>
        <taxon>Desulfurococcales</taxon>
        <taxon>Desulfurococcaceae</taxon>
        <taxon>Staphylothermus</taxon>
    </lineage>
</organism>
<reference evidence="3" key="1">
    <citation type="journal article" date="2020" name="mSystems">
        <title>Genome- and Community-Level Interaction Insights into Carbon Utilization and Element Cycling Functions of Hydrothermarchaeota in Hydrothermal Sediment.</title>
        <authorList>
            <person name="Zhou Z."/>
            <person name="Liu Y."/>
            <person name="Xu W."/>
            <person name="Pan J."/>
            <person name="Luo Z.H."/>
            <person name="Li M."/>
        </authorList>
    </citation>
    <scope>NUCLEOTIDE SEQUENCE [LARGE SCALE GENOMIC DNA]</scope>
    <source>
        <strain evidence="2">SpSt-638</strain>
        <strain evidence="3">SpSt-648</strain>
    </source>
</reference>
<dbReference type="EMBL" id="DTBE01000046">
    <property type="protein sequence ID" value="HGQ59420.1"/>
    <property type="molecule type" value="Genomic_DNA"/>
</dbReference>
<accession>A0A7C4JL88</accession>
<evidence type="ECO:0000259" key="1">
    <source>
        <dbReference type="SMART" id="SM00382"/>
    </source>
</evidence>
<evidence type="ECO:0000313" key="2">
    <source>
        <dbReference type="EMBL" id="HGQ59420.1"/>
    </source>
</evidence>
<protein>
    <submittedName>
        <fullName evidence="3">ATP-binding protein</fullName>
    </submittedName>
</protein>
<dbReference type="GO" id="GO:0005524">
    <property type="term" value="F:ATP binding"/>
    <property type="evidence" value="ECO:0007669"/>
    <property type="project" value="UniProtKB-KW"/>
</dbReference>
<dbReference type="Gene3D" id="3.40.50.300">
    <property type="entry name" value="P-loop containing nucleotide triphosphate hydrolases"/>
    <property type="match status" value="2"/>
</dbReference>
<dbReference type="CDD" id="cd01127">
    <property type="entry name" value="TrwB_TraG_TraD_VirD4"/>
    <property type="match status" value="1"/>
</dbReference>
<dbReference type="InterPro" id="IPR051162">
    <property type="entry name" value="T4SS_component"/>
</dbReference>
<keyword evidence="3" id="KW-0067">ATP-binding</keyword>
<dbReference type="SUPFAM" id="SSF52540">
    <property type="entry name" value="P-loop containing nucleoside triphosphate hydrolases"/>
    <property type="match status" value="1"/>
</dbReference>
<dbReference type="PANTHER" id="PTHR30121:SF6">
    <property type="entry name" value="SLR6007 PROTEIN"/>
    <property type="match status" value="1"/>
</dbReference>
<proteinExistence type="predicted"/>
<dbReference type="AlphaFoldDB" id="A0A7C4JL88"/>
<dbReference type="PANTHER" id="PTHR30121">
    <property type="entry name" value="UNCHARACTERIZED PROTEIN YJGR-RELATED"/>
    <property type="match status" value="1"/>
</dbReference>
<dbReference type="Pfam" id="PF01580">
    <property type="entry name" value="FtsK_SpoIIIE"/>
    <property type="match status" value="1"/>
</dbReference>
<dbReference type="GO" id="GO:0003677">
    <property type="term" value="F:DNA binding"/>
    <property type="evidence" value="ECO:0007669"/>
    <property type="project" value="InterPro"/>
</dbReference>
<dbReference type="EMBL" id="DTBP01000014">
    <property type="protein sequence ID" value="HGQ73836.1"/>
    <property type="molecule type" value="Genomic_DNA"/>
</dbReference>
<dbReference type="Pfam" id="PF12696">
    <property type="entry name" value="TraG-D_C"/>
    <property type="match status" value="1"/>
</dbReference>
<sequence length="542" mass="60958">MKLWEKMVSRILDEDISIEIQEPDLVIRRNGTYSVIRYIVASEVDYSVLEIDEAKLRSIIESYSSLLDKLPEASEVKVVKIGLDLDKFLKRLMNEMLNLKATIDVVEEPHVREKNRVKLEILRNIYDTILKGKKLTQLILVFKIRDSGRDLSEVKKRLSVTSSIVINVLRNEFGVVAREADADDIRNIVKYEIGLEPVIRGKSIVLDSDRLGCLAPIPRFKKPRYNEDSVILGSDLETGWVVELPLKILDKHILVLGPTGRGKTTFLASLIESLITMSNIRVFGIDFKGDLVSLLNGILDIVKPCDYPINVFVKPDVFDNIEWFTSVADALSNVLGLDKDFVMEILVKNRSGGGVKVDEDVLKKKLLLFSNISELVMVEPKYSDLVKLMEKNIVMNMDGYGSSFQNLYASLLIHIYRKTVVSRTSSNTPRSVIVIDEAWRVSKLKGLVELVKEGRSRGVGVILASQNPSDIPREIVENTNMVVMFGSINEDYQKDAQKILGVPAVIAKKLSYLGVGEALVINALNPHYVVLKVRPPVKLLSR</sequence>
<dbReference type="InterPro" id="IPR003593">
    <property type="entry name" value="AAA+_ATPase"/>
</dbReference>
<name>A0A7C4JL88_STAMA</name>
<feature type="domain" description="AAA+ ATPase" evidence="1">
    <location>
        <begin position="249"/>
        <end position="489"/>
    </location>
</feature>
<keyword evidence="3" id="KW-0547">Nucleotide-binding</keyword>
<comment type="caution">
    <text evidence="3">The sequence shown here is derived from an EMBL/GenBank/DDBJ whole genome shotgun (WGS) entry which is preliminary data.</text>
</comment>
<dbReference type="InterPro" id="IPR002543">
    <property type="entry name" value="FtsK_dom"/>
</dbReference>
<gene>
    <name evidence="2" type="ORF">ENU09_01670</name>
    <name evidence="3" type="ORF">ENU20_02010</name>
</gene>
<dbReference type="SMART" id="SM00382">
    <property type="entry name" value="AAA"/>
    <property type="match status" value="1"/>
</dbReference>
<dbReference type="InterPro" id="IPR027417">
    <property type="entry name" value="P-loop_NTPase"/>
</dbReference>
<evidence type="ECO:0000313" key="3">
    <source>
        <dbReference type="EMBL" id="HGQ73836.1"/>
    </source>
</evidence>